<keyword evidence="6" id="KW-1185">Reference proteome</keyword>
<dbReference type="InterPro" id="IPR040611">
    <property type="entry name" value="AlkX_C"/>
</dbReference>
<keyword evidence="1 2" id="KW-0238">DNA-binding</keyword>
<organism evidence="5 6">
    <name type="scientific">Streptomyces pulveraceus</name>
    <dbReference type="NCBI Taxonomy" id="68258"/>
    <lineage>
        <taxon>Bacteria</taxon>
        <taxon>Bacillati</taxon>
        <taxon>Actinomycetota</taxon>
        <taxon>Actinomycetes</taxon>
        <taxon>Kitasatosporales</taxon>
        <taxon>Streptomycetaceae</taxon>
        <taxon>Streptomyces</taxon>
    </lineage>
</organism>
<evidence type="ECO:0000256" key="3">
    <source>
        <dbReference type="SAM" id="MobiDB-lite"/>
    </source>
</evidence>
<accession>A0ABW1GAW2</accession>
<proteinExistence type="predicted"/>
<gene>
    <name evidence="5" type="ORF">ACFP1B_00610</name>
</gene>
<reference evidence="6" key="1">
    <citation type="journal article" date="2019" name="Int. J. Syst. Evol. Microbiol.">
        <title>The Global Catalogue of Microorganisms (GCM) 10K type strain sequencing project: providing services to taxonomists for standard genome sequencing and annotation.</title>
        <authorList>
            <consortium name="The Broad Institute Genomics Platform"/>
            <consortium name="The Broad Institute Genome Sequencing Center for Infectious Disease"/>
            <person name="Wu L."/>
            <person name="Ma J."/>
        </authorList>
    </citation>
    <scope>NUCLEOTIDE SEQUENCE [LARGE SCALE GENOMIC DNA]</scope>
    <source>
        <strain evidence="6">JCM 4147</strain>
    </source>
</reference>
<feature type="compositionally biased region" description="Low complexity" evidence="3">
    <location>
        <begin position="212"/>
        <end position="239"/>
    </location>
</feature>
<evidence type="ECO:0000313" key="6">
    <source>
        <dbReference type="Proteomes" id="UP001596200"/>
    </source>
</evidence>
<dbReference type="InterPro" id="IPR001647">
    <property type="entry name" value="HTH_TetR"/>
</dbReference>
<dbReference type="PANTHER" id="PTHR30055:SF146">
    <property type="entry name" value="HTH-TYPE TRANSCRIPTIONAL DUAL REGULATOR CECR"/>
    <property type="match status" value="1"/>
</dbReference>
<dbReference type="Pfam" id="PF00440">
    <property type="entry name" value="TetR_N"/>
    <property type="match status" value="1"/>
</dbReference>
<dbReference type="Gene3D" id="1.10.357.10">
    <property type="entry name" value="Tetracycline Repressor, domain 2"/>
    <property type="match status" value="1"/>
</dbReference>
<dbReference type="PANTHER" id="PTHR30055">
    <property type="entry name" value="HTH-TYPE TRANSCRIPTIONAL REGULATOR RUTR"/>
    <property type="match status" value="1"/>
</dbReference>
<dbReference type="InterPro" id="IPR009057">
    <property type="entry name" value="Homeodomain-like_sf"/>
</dbReference>
<evidence type="ECO:0000256" key="2">
    <source>
        <dbReference type="PROSITE-ProRule" id="PRU00335"/>
    </source>
</evidence>
<protein>
    <submittedName>
        <fullName evidence="5">TetR/AcrR family transcriptional regulator</fullName>
    </submittedName>
</protein>
<name>A0ABW1GAW2_9ACTN</name>
<dbReference type="RefSeq" id="WP_344508864.1">
    <property type="nucleotide sequence ID" value="NZ_BAAATU010000007.1"/>
</dbReference>
<feature type="DNA-binding region" description="H-T-H motif" evidence="2">
    <location>
        <begin position="25"/>
        <end position="44"/>
    </location>
</feature>
<feature type="domain" description="HTH tetR-type" evidence="4">
    <location>
        <begin position="2"/>
        <end position="62"/>
    </location>
</feature>
<feature type="region of interest" description="Disordered" evidence="3">
    <location>
        <begin position="199"/>
        <end position="239"/>
    </location>
</feature>
<evidence type="ECO:0000256" key="1">
    <source>
        <dbReference type="ARBA" id="ARBA00023125"/>
    </source>
</evidence>
<dbReference type="Proteomes" id="UP001596200">
    <property type="component" value="Unassembled WGS sequence"/>
</dbReference>
<evidence type="ECO:0000313" key="5">
    <source>
        <dbReference type="EMBL" id="MFC5911945.1"/>
    </source>
</evidence>
<dbReference type="EMBL" id="JBHSPU010000001">
    <property type="protein sequence ID" value="MFC5911945.1"/>
    <property type="molecule type" value="Genomic_DNA"/>
</dbReference>
<sequence length="239" mass="24686">MPTAREELLDAALSALATRPWTSVRMVDVAYAAGVSRQTLHNEFGGKDGLARALVRDAVDGYLAGVERALGSAGGAEDRLAATAAWTVRAARANMLVRALLTGCWSERLPRPAPTAALGTSPVPGPRRTDPWPPTAAELLRRAGERAVAALDTERPSHDPEALAVTCETALRLALSYALVPAAEGEETAPLVRRVVAWAPDAGGPGAPPPAEAGRAVSGTSPRAGARSPRGSPGRSRSA</sequence>
<dbReference type="Pfam" id="PF18556">
    <property type="entry name" value="TetR_C_35"/>
    <property type="match status" value="1"/>
</dbReference>
<dbReference type="InterPro" id="IPR050109">
    <property type="entry name" value="HTH-type_TetR-like_transc_reg"/>
</dbReference>
<dbReference type="PROSITE" id="PS50977">
    <property type="entry name" value="HTH_TETR_2"/>
    <property type="match status" value="1"/>
</dbReference>
<evidence type="ECO:0000259" key="4">
    <source>
        <dbReference type="PROSITE" id="PS50977"/>
    </source>
</evidence>
<comment type="caution">
    <text evidence="5">The sequence shown here is derived from an EMBL/GenBank/DDBJ whole genome shotgun (WGS) entry which is preliminary data.</text>
</comment>
<dbReference type="SUPFAM" id="SSF46689">
    <property type="entry name" value="Homeodomain-like"/>
    <property type="match status" value="1"/>
</dbReference>